<evidence type="ECO:0000313" key="4">
    <source>
        <dbReference type="Proteomes" id="UP000046393"/>
    </source>
</evidence>
<feature type="region of interest" description="Disordered" evidence="2">
    <location>
        <begin position="1"/>
        <end position="24"/>
    </location>
</feature>
<keyword evidence="4" id="KW-1185">Reference proteome</keyword>
<dbReference type="SMART" id="SM00333">
    <property type="entry name" value="TUDOR"/>
    <property type="match status" value="1"/>
</dbReference>
<dbReference type="Proteomes" id="UP000046393">
    <property type="component" value="Unplaced"/>
</dbReference>
<dbReference type="PROSITE" id="PS50304">
    <property type="entry name" value="TUDOR"/>
    <property type="match status" value="1"/>
</dbReference>
<dbReference type="SUPFAM" id="SSF63748">
    <property type="entry name" value="Tudor/PWWP/MBT"/>
    <property type="match status" value="1"/>
</dbReference>
<dbReference type="Pfam" id="PF00013">
    <property type="entry name" value="KH_1"/>
    <property type="match status" value="1"/>
</dbReference>
<dbReference type="Gene3D" id="2.30.30.140">
    <property type="match status" value="1"/>
</dbReference>
<dbReference type="CDD" id="cd20407">
    <property type="entry name" value="Tudor_AKAP1"/>
    <property type="match status" value="1"/>
</dbReference>
<dbReference type="InterPro" id="IPR004087">
    <property type="entry name" value="KH_dom"/>
</dbReference>
<dbReference type="AlphaFoldDB" id="A0A0N5A8D7"/>
<protein>
    <submittedName>
        <fullName evidence="5">Tudor domain-containing protein</fullName>
    </submittedName>
</protein>
<dbReference type="PANTHER" id="PTHR22948">
    <property type="entry name" value="TUDOR DOMAIN CONTAINING PROTEIN"/>
    <property type="match status" value="1"/>
</dbReference>
<dbReference type="InterPro" id="IPR036612">
    <property type="entry name" value="KH_dom_type_1_sf"/>
</dbReference>
<feature type="domain" description="Tudor" evidence="3">
    <location>
        <begin position="195"/>
        <end position="253"/>
    </location>
</feature>
<organism evidence="4 5">
    <name type="scientific">Syphacia muris</name>
    <dbReference type="NCBI Taxonomy" id="451379"/>
    <lineage>
        <taxon>Eukaryota</taxon>
        <taxon>Metazoa</taxon>
        <taxon>Ecdysozoa</taxon>
        <taxon>Nematoda</taxon>
        <taxon>Chromadorea</taxon>
        <taxon>Rhabditida</taxon>
        <taxon>Spirurina</taxon>
        <taxon>Oxyuridomorpha</taxon>
        <taxon>Oxyuroidea</taxon>
        <taxon>Oxyuridae</taxon>
        <taxon>Syphacia</taxon>
    </lineage>
</organism>
<name>A0A0N5A8D7_9BILA</name>
<evidence type="ECO:0000313" key="5">
    <source>
        <dbReference type="WBParaSite" id="SMUV_0000033201-mRNA-1"/>
    </source>
</evidence>
<dbReference type="InterPro" id="IPR004088">
    <property type="entry name" value="KH_dom_type_1"/>
</dbReference>
<evidence type="ECO:0000259" key="3">
    <source>
        <dbReference type="PROSITE" id="PS50304"/>
    </source>
</evidence>
<dbReference type="InterPro" id="IPR047368">
    <property type="entry name" value="KH-I_AKAP1"/>
</dbReference>
<dbReference type="InterPro" id="IPR002999">
    <property type="entry name" value="Tudor"/>
</dbReference>
<dbReference type="SUPFAM" id="SSF54791">
    <property type="entry name" value="Eukaryotic type KH-domain (KH-domain type I)"/>
    <property type="match status" value="1"/>
</dbReference>
<dbReference type="InterPro" id="IPR035437">
    <property type="entry name" value="SNase_OB-fold_sf"/>
</dbReference>
<dbReference type="Pfam" id="PF00567">
    <property type="entry name" value="TUDOR"/>
    <property type="match status" value="1"/>
</dbReference>
<dbReference type="STRING" id="451379.A0A0N5A8D7"/>
<keyword evidence="1" id="KW-0694">RNA-binding</keyword>
<feature type="compositionally biased region" description="Polar residues" evidence="2">
    <location>
        <begin position="1"/>
        <end position="22"/>
    </location>
</feature>
<sequence>MQGSQDSGRATEGPPSSVSPAQDTVPDRQLNAMYEFEIPNSLVGLIIGVKGKTIRELSNRTNVKMIIHPHRTPNKATNIFMKTHQTCTVEGSRANINKCLQMLRRHFPVGRFPELNLKPVLPPPLASPDIYSSIPVQLSLPEGIRNEVIVSAYVDAGHFFIQQPNHPSFSSLHRLDYYMLVIYSQSNGVPDLPRPCETGLLCVAPTSGGWYRAVTVIYYEKEDEVLVRFVDYGGYLRVPRADLRQIRTDFMTLPFQAVECLLAHVEPVDGSSTWYAEANEMFGNMTANKILKAFVVGYNIEDNTPIVELF</sequence>
<dbReference type="WBParaSite" id="SMUV_0000033201-mRNA-1">
    <property type="protein sequence ID" value="SMUV_0000033201-mRNA-1"/>
    <property type="gene ID" value="SMUV_0000033201"/>
</dbReference>
<accession>A0A0N5A8D7</accession>
<dbReference type="GO" id="GO:0003723">
    <property type="term" value="F:RNA binding"/>
    <property type="evidence" value="ECO:0007669"/>
    <property type="project" value="UniProtKB-UniRule"/>
</dbReference>
<reference evidence="5" key="1">
    <citation type="submission" date="2017-02" db="UniProtKB">
        <authorList>
            <consortium name="WormBaseParasite"/>
        </authorList>
    </citation>
    <scope>IDENTIFICATION</scope>
</reference>
<dbReference type="CDD" id="cd22395">
    <property type="entry name" value="KH-I_AKAP1"/>
    <property type="match status" value="1"/>
</dbReference>
<dbReference type="PANTHER" id="PTHR22948:SF65">
    <property type="entry name" value="A-KINASE ANCHORING PROTEIN 1"/>
    <property type="match status" value="1"/>
</dbReference>
<dbReference type="InterPro" id="IPR050621">
    <property type="entry name" value="Tudor_domain_containing"/>
</dbReference>
<dbReference type="SMART" id="SM00322">
    <property type="entry name" value="KH"/>
    <property type="match status" value="1"/>
</dbReference>
<evidence type="ECO:0000256" key="2">
    <source>
        <dbReference type="SAM" id="MobiDB-lite"/>
    </source>
</evidence>
<proteinExistence type="predicted"/>
<dbReference type="GO" id="GO:0005739">
    <property type="term" value="C:mitochondrion"/>
    <property type="evidence" value="ECO:0007669"/>
    <property type="project" value="UniProtKB-ARBA"/>
</dbReference>
<dbReference type="InterPro" id="IPR047367">
    <property type="entry name" value="Tudor_AKAP1"/>
</dbReference>
<dbReference type="Gene3D" id="3.30.1370.10">
    <property type="entry name" value="K Homology domain, type 1"/>
    <property type="match status" value="1"/>
</dbReference>
<dbReference type="PROSITE" id="PS50084">
    <property type="entry name" value="KH_TYPE_1"/>
    <property type="match status" value="1"/>
</dbReference>
<evidence type="ECO:0000256" key="1">
    <source>
        <dbReference type="PROSITE-ProRule" id="PRU00117"/>
    </source>
</evidence>
<dbReference type="Gene3D" id="2.40.50.90">
    <property type="match status" value="1"/>
</dbReference>